<sequence>MSDNRSHTTPAAIPAATPAPRRAGWAGWTGYAAALWAAAYGVVALFWTISGRGYPFGPGHAEDSPPLLRSLPAPAGAPLFATVLLVTAVAALAMAGRHAETPPRPARAVLLAFGGTVAAVLLVGVPTVDVLALTGYAPMLILGAPFGRPRGVDYAAVLDWSLLNQALCLIGGYLVTFTVLSWQRRARGSCARCGRHRDGPARDRSRLLALSRRATATAVVIPLLYAVSRYAWLAGVPLGIDDALLRSLWDSGGVWAGAGLATAAVAGAALTLGLVQRWGEVFPRWTPGLAGRRVPIKLAVIPAAYVAPIVVAAGIGIVTSPELGRLTGYSPVLLATHALWLLWGPALAFAASCYYLRRRGACPMCGRQG</sequence>
<evidence type="ECO:0000256" key="1">
    <source>
        <dbReference type="SAM" id="Phobius"/>
    </source>
</evidence>
<feature type="transmembrane region" description="Helical" evidence="1">
    <location>
        <begin position="252"/>
        <end position="275"/>
    </location>
</feature>
<dbReference type="RefSeq" id="WP_184883418.1">
    <property type="nucleotide sequence ID" value="NZ_BOOV01000043.1"/>
</dbReference>
<protein>
    <submittedName>
        <fullName evidence="2">Uncharacterized protein</fullName>
    </submittedName>
</protein>
<comment type="caution">
    <text evidence="2">The sequence shown here is derived from an EMBL/GenBank/DDBJ whole genome shotgun (WGS) entry which is preliminary data.</text>
</comment>
<feature type="transmembrane region" description="Helical" evidence="1">
    <location>
        <begin position="296"/>
        <end position="318"/>
    </location>
</feature>
<dbReference type="AlphaFoldDB" id="A0A7W7DCH5"/>
<feature type="transmembrane region" description="Helical" evidence="1">
    <location>
        <begin position="28"/>
        <end position="49"/>
    </location>
</feature>
<keyword evidence="3" id="KW-1185">Reference proteome</keyword>
<evidence type="ECO:0000313" key="3">
    <source>
        <dbReference type="Proteomes" id="UP000542210"/>
    </source>
</evidence>
<keyword evidence="1" id="KW-1133">Transmembrane helix</keyword>
<proteinExistence type="predicted"/>
<dbReference type="EMBL" id="JACHND010000001">
    <property type="protein sequence ID" value="MBB4703161.1"/>
    <property type="molecule type" value="Genomic_DNA"/>
</dbReference>
<gene>
    <name evidence="2" type="ORF">BJ982_004705</name>
</gene>
<evidence type="ECO:0000313" key="2">
    <source>
        <dbReference type="EMBL" id="MBB4703161.1"/>
    </source>
</evidence>
<name>A0A7W7DCH5_9ACTN</name>
<organism evidence="2 3">
    <name type="scientific">Sphaerisporangium siamense</name>
    <dbReference type="NCBI Taxonomy" id="795645"/>
    <lineage>
        <taxon>Bacteria</taxon>
        <taxon>Bacillati</taxon>
        <taxon>Actinomycetota</taxon>
        <taxon>Actinomycetes</taxon>
        <taxon>Streptosporangiales</taxon>
        <taxon>Streptosporangiaceae</taxon>
        <taxon>Sphaerisporangium</taxon>
    </lineage>
</organism>
<keyword evidence="1" id="KW-0472">Membrane</keyword>
<feature type="transmembrane region" description="Helical" evidence="1">
    <location>
        <begin position="214"/>
        <end position="232"/>
    </location>
</feature>
<keyword evidence="1" id="KW-0812">Transmembrane</keyword>
<feature type="transmembrane region" description="Helical" evidence="1">
    <location>
        <begin position="75"/>
        <end position="96"/>
    </location>
</feature>
<reference evidence="2 3" key="1">
    <citation type="submission" date="2020-08" db="EMBL/GenBank/DDBJ databases">
        <title>Sequencing the genomes of 1000 actinobacteria strains.</title>
        <authorList>
            <person name="Klenk H.-P."/>
        </authorList>
    </citation>
    <scope>NUCLEOTIDE SEQUENCE [LARGE SCALE GENOMIC DNA]</scope>
    <source>
        <strain evidence="2 3">DSM 45784</strain>
    </source>
</reference>
<accession>A0A7W7DCH5</accession>
<feature type="transmembrane region" description="Helical" evidence="1">
    <location>
        <begin position="338"/>
        <end position="357"/>
    </location>
</feature>
<feature type="transmembrane region" description="Helical" evidence="1">
    <location>
        <begin position="108"/>
        <end position="141"/>
    </location>
</feature>
<dbReference type="Proteomes" id="UP000542210">
    <property type="component" value="Unassembled WGS sequence"/>
</dbReference>
<feature type="transmembrane region" description="Helical" evidence="1">
    <location>
        <begin position="161"/>
        <end position="182"/>
    </location>
</feature>